<feature type="compositionally biased region" description="Low complexity" evidence="1">
    <location>
        <begin position="56"/>
        <end position="68"/>
    </location>
</feature>
<gene>
    <name evidence="2" type="ORF">CJOHNSTONI_LOCUS476</name>
</gene>
<name>A0A8J2LU50_9BILA</name>
<proteinExistence type="predicted"/>
<protein>
    <submittedName>
        <fullName evidence="2">Uncharacterized protein</fullName>
    </submittedName>
</protein>
<dbReference type="EMBL" id="CAKAEH010000113">
    <property type="protein sequence ID" value="CAG9529939.1"/>
    <property type="molecule type" value="Genomic_DNA"/>
</dbReference>
<feature type="region of interest" description="Disordered" evidence="1">
    <location>
        <begin position="53"/>
        <end position="79"/>
    </location>
</feature>
<organism evidence="2 3">
    <name type="scientific">Cercopithifilaria johnstoni</name>
    <dbReference type="NCBI Taxonomy" id="2874296"/>
    <lineage>
        <taxon>Eukaryota</taxon>
        <taxon>Metazoa</taxon>
        <taxon>Ecdysozoa</taxon>
        <taxon>Nematoda</taxon>
        <taxon>Chromadorea</taxon>
        <taxon>Rhabditida</taxon>
        <taxon>Spirurina</taxon>
        <taxon>Spiruromorpha</taxon>
        <taxon>Filarioidea</taxon>
        <taxon>Onchocercidae</taxon>
        <taxon>Cercopithifilaria</taxon>
    </lineage>
</organism>
<comment type="caution">
    <text evidence="2">The sequence shown here is derived from an EMBL/GenBank/DDBJ whole genome shotgun (WGS) entry which is preliminary data.</text>
</comment>
<reference evidence="2" key="1">
    <citation type="submission" date="2021-09" db="EMBL/GenBank/DDBJ databases">
        <authorList>
            <consortium name="Pathogen Informatics"/>
        </authorList>
    </citation>
    <scope>NUCLEOTIDE SEQUENCE</scope>
</reference>
<dbReference type="AlphaFoldDB" id="A0A8J2LU50"/>
<feature type="non-terminal residue" evidence="2">
    <location>
        <position position="1"/>
    </location>
</feature>
<keyword evidence="3" id="KW-1185">Reference proteome</keyword>
<evidence type="ECO:0000313" key="2">
    <source>
        <dbReference type="EMBL" id="CAG9529939.1"/>
    </source>
</evidence>
<accession>A0A8J2LU50</accession>
<sequence>VFGAVFLLRLNSKKCYKRWDTEMRKTYGKFAKFADATTVAATGISQATTVDGMSQTTGGDTTGATNTGDKNEFYYENNN</sequence>
<evidence type="ECO:0000313" key="3">
    <source>
        <dbReference type="Proteomes" id="UP000746747"/>
    </source>
</evidence>
<evidence type="ECO:0000256" key="1">
    <source>
        <dbReference type="SAM" id="MobiDB-lite"/>
    </source>
</evidence>
<dbReference type="Proteomes" id="UP000746747">
    <property type="component" value="Unassembled WGS sequence"/>
</dbReference>